<proteinExistence type="inferred from homology"/>
<dbReference type="SUPFAM" id="SSF53474">
    <property type="entry name" value="alpha/beta-Hydrolases"/>
    <property type="match status" value="1"/>
</dbReference>
<comment type="catalytic activity">
    <reaction evidence="4">
        <text>[phosphatase 2A protein]-C-terminal L-leucine methyl ester + H2O = [phosphatase 2A protein]-C-terminal L-leucine + methanol + H(+)</text>
        <dbReference type="Rhea" id="RHEA:48548"/>
        <dbReference type="Rhea" id="RHEA-COMP:12134"/>
        <dbReference type="Rhea" id="RHEA-COMP:12135"/>
        <dbReference type="ChEBI" id="CHEBI:15377"/>
        <dbReference type="ChEBI" id="CHEBI:15378"/>
        <dbReference type="ChEBI" id="CHEBI:17790"/>
        <dbReference type="ChEBI" id="CHEBI:90516"/>
        <dbReference type="ChEBI" id="CHEBI:90517"/>
        <dbReference type="EC" id="3.1.1.89"/>
    </reaction>
</comment>
<reference evidence="9" key="1">
    <citation type="submission" date="2024-02" db="UniProtKB">
        <authorList>
            <consortium name="WormBaseParasite"/>
        </authorList>
    </citation>
    <scope>IDENTIFICATION</scope>
</reference>
<dbReference type="InterPro" id="IPR029058">
    <property type="entry name" value="AB_hydrolase_fold"/>
</dbReference>
<dbReference type="Pfam" id="PF12697">
    <property type="entry name" value="Abhydrolase_6"/>
    <property type="match status" value="1"/>
</dbReference>
<dbReference type="Gene3D" id="3.40.50.1820">
    <property type="entry name" value="alpha/beta hydrolase"/>
    <property type="match status" value="1"/>
</dbReference>
<dbReference type="EC" id="3.1.1.-" evidence="5"/>
<dbReference type="InterPro" id="IPR016812">
    <property type="entry name" value="PPase_methylesterase_euk"/>
</dbReference>
<dbReference type="WBParaSite" id="TCONS_00006000.p1">
    <property type="protein sequence ID" value="TCONS_00006000.p1"/>
    <property type="gene ID" value="XLOC_004194"/>
</dbReference>
<dbReference type="PIRSF" id="PIRSF022950">
    <property type="entry name" value="PPase_methylesterase_euk"/>
    <property type="match status" value="1"/>
</dbReference>
<feature type="active site" evidence="6">
    <location>
        <position position="141"/>
    </location>
</feature>
<keyword evidence="8" id="KW-1185">Reference proteome</keyword>
<dbReference type="PANTHER" id="PTHR14189">
    <property type="entry name" value="PROTEIN PHOSPHATASE METHYLESTERASE-1 RELATED"/>
    <property type="match status" value="1"/>
</dbReference>
<comment type="function">
    <text evidence="5">Demethylates proteins that have been reversibly carboxymethylated.</text>
</comment>
<keyword evidence="2 5" id="KW-0719">Serine esterase</keyword>
<feature type="active site" evidence="6">
    <location>
        <position position="291"/>
    </location>
</feature>
<dbReference type="InterPro" id="IPR000073">
    <property type="entry name" value="AB_hydrolase_1"/>
</dbReference>
<organism evidence="8 9">
    <name type="scientific">Strongyloides stercoralis</name>
    <name type="common">Threadworm</name>
    <dbReference type="NCBI Taxonomy" id="6248"/>
    <lineage>
        <taxon>Eukaryota</taxon>
        <taxon>Metazoa</taxon>
        <taxon>Ecdysozoa</taxon>
        <taxon>Nematoda</taxon>
        <taxon>Chromadorea</taxon>
        <taxon>Rhabditida</taxon>
        <taxon>Tylenchina</taxon>
        <taxon>Panagrolaimomorpha</taxon>
        <taxon>Strongyloidoidea</taxon>
        <taxon>Strongyloididae</taxon>
        <taxon>Strongyloides</taxon>
    </lineage>
</organism>
<evidence type="ECO:0000256" key="6">
    <source>
        <dbReference type="PIRSR" id="PIRSR022950-1"/>
    </source>
</evidence>
<accession>A0AAF5D302</accession>
<evidence type="ECO:0000256" key="5">
    <source>
        <dbReference type="PIRNR" id="PIRNR022950"/>
    </source>
</evidence>
<dbReference type="GO" id="GO:0051723">
    <property type="term" value="F:protein methylesterase activity"/>
    <property type="evidence" value="ECO:0007669"/>
    <property type="project" value="UniProtKB-EC"/>
</dbReference>
<dbReference type="Proteomes" id="UP000035681">
    <property type="component" value="Unplaced"/>
</dbReference>
<evidence type="ECO:0000256" key="3">
    <source>
        <dbReference type="ARBA" id="ARBA00022801"/>
    </source>
</evidence>
<evidence type="ECO:0000256" key="1">
    <source>
        <dbReference type="ARBA" id="ARBA00008645"/>
    </source>
</evidence>
<evidence type="ECO:0000256" key="2">
    <source>
        <dbReference type="ARBA" id="ARBA00022487"/>
    </source>
</evidence>
<keyword evidence="3 5" id="KW-0378">Hydrolase</keyword>
<evidence type="ECO:0000259" key="7">
    <source>
        <dbReference type="Pfam" id="PF12697"/>
    </source>
</evidence>
<evidence type="ECO:0000313" key="8">
    <source>
        <dbReference type="Proteomes" id="UP000035681"/>
    </source>
</evidence>
<evidence type="ECO:0000313" key="9">
    <source>
        <dbReference type="WBParaSite" id="TCONS_00006000.p1"/>
    </source>
</evidence>
<feature type="active site" evidence="6">
    <location>
        <position position="166"/>
    </location>
</feature>
<feature type="domain" description="AB hydrolase-1" evidence="7">
    <location>
        <begin position="66"/>
        <end position="302"/>
    </location>
</feature>
<protein>
    <recommendedName>
        <fullName evidence="5">Protein phosphatase methylesterase 1</fullName>
        <shortName evidence="5">PME-1</shortName>
        <ecNumber evidence="5">3.1.1.-</ecNumber>
    </recommendedName>
</protein>
<sequence>HRYSTFLVECHLFRNKNKLKSFLIMGEDYTPLPWNKFFDKQEFVTINETDKFCIYLKGNSGPVFYLIHGAGFSGLTWAVLTNSLTTAMECRILAVDLRGHGMTTTSNDLDLSKERLVDDIYKVYNVVYGEEKPKLIMIGHSLGGAIAIHLAAKNILPNLQALGVIDVVEGTALASLTTMRLILDKRPSSFPSIESAIQWCTNTHVTINSTSARVSMPDQIKEHNGKYIWRVDLYKSEKYWQEWFKDISKQFLSVPGAKILILAGTDRLDKELTIAQMAGKFQMEVVKKTGHLVHEDSPEDVACIFIRMMKRYKMAKIFEE</sequence>
<dbReference type="PANTHER" id="PTHR14189:SF0">
    <property type="entry name" value="PROTEIN PHOSPHATASE METHYLESTERASE 1"/>
    <property type="match status" value="1"/>
</dbReference>
<name>A0AAF5D302_STRER</name>
<evidence type="ECO:0000256" key="4">
    <source>
        <dbReference type="ARBA" id="ARBA00049203"/>
    </source>
</evidence>
<dbReference type="AlphaFoldDB" id="A0AAF5D302"/>
<comment type="similarity">
    <text evidence="1 5">Belongs to the AB hydrolase superfamily.</text>
</comment>